<keyword evidence="3" id="KW-0808">Transferase</keyword>
<name>A0A345JQN1_9GAMM</name>
<sequence length="452" mass="51644">MKILHVFKSFYPYTYGGIEKFIHELSNAIAKKYEVEIHILAMGKKNQTIYKGLYTLHFAKTNLNIASTTFSFSAIKKFKELTKQVDIIHYHFPYPYADLLHIICRPNKSYIVTYHSDIIKQKRLMMLYKPLMRKFLKGAKYILPTSPNYLETSETLKEIQTPKKVIPMSLNQEDYGIYTEEKNPTESSMSLSKCDPESQKHDKIVSNSCEMLNQVQHDSSVAVTPNTGLESTTSSVIPERDLKSATTVIPGSDPEPLSAKENYLYWENNIGFEKFFIYIGGLRYYKGLDVLIDAMQEQDYPLVIVGDGDQKELLEQKVKQNNLQNVKFLGALDDKDKLSLLKLSYALVLPSNIRTEAFGLVLLEASIYSKPMITCEIGTGTTFVNIDKQTGLVAKPNDSQDLTKKLKELWQDEQKAQEYGANAKARFDDIFSLDKMVVSYKSVYDEVVQNDH</sequence>
<evidence type="ECO:0000313" key="3">
    <source>
        <dbReference type="EMBL" id="AXH29627.1"/>
    </source>
</evidence>
<dbReference type="PANTHER" id="PTHR45947:SF3">
    <property type="entry name" value="SULFOQUINOVOSYL TRANSFERASE SQD2"/>
    <property type="match status" value="1"/>
</dbReference>
<organism evidence="3 4">
    <name type="scientific">Francisella opportunistica</name>
    <dbReference type="NCBI Taxonomy" id="2016517"/>
    <lineage>
        <taxon>Bacteria</taxon>
        <taxon>Pseudomonadati</taxon>
        <taxon>Pseudomonadota</taxon>
        <taxon>Gammaproteobacteria</taxon>
        <taxon>Thiotrichales</taxon>
        <taxon>Francisellaceae</taxon>
        <taxon>Francisella</taxon>
    </lineage>
</organism>
<protein>
    <submittedName>
        <fullName evidence="3">Glycosyl transferase</fullName>
    </submittedName>
</protein>
<feature type="domain" description="Glycosyl transferase family 1" evidence="1">
    <location>
        <begin position="273"/>
        <end position="425"/>
    </location>
</feature>
<dbReference type="SUPFAM" id="SSF53756">
    <property type="entry name" value="UDP-Glycosyltransferase/glycogen phosphorylase"/>
    <property type="match status" value="1"/>
</dbReference>
<dbReference type="InterPro" id="IPR050194">
    <property type="entry name" value="Glycosyltransferase_grp1"/>
</dbReference>
<gene>
    <name evidence="3" type="ORF">CGC43_03045</name>
</gene>
<dbReference type="GO" id="GO:0016757">
    <property type="term" value="F:glycosyltransferase activity"/>
    <property type="evidence" value="ECO:0007669"/>
    <property type="project" value="InterPro"/>
</dbReference>
<dbReference type="InterPro" id="IPR001296">
    <property type="entry name" value="Glyco_trans_1"/>
</dbReference>
<dbReference type="Pfam" id="PF13439">
    <property type="entry name" value="Glyco_transf_4"/>
    <property type="match status" value="1"/>
</dbReference>
<evidence type="ECO:0000259" key="1">
    <source>
        <dbReference type="Pfam" id="PF00534"/>
    </source>
</evidence>
<dbReference type="EMBL" id="CP022375">
    <property type="protein sequence ID" value="AXH29627.1"/>
    <property type="molecule type" value="Genomic_DNA"/>
</dbReference>
<dbReference type="PANTHER" id="PTHR45947">
    <property type="entry name" value="SULFOQUINOVOSYL TRANSFERASE SQD2"/>
    <property type="match status" value="1"/>
</dbReference>
<proteinExistence type="predicted"/>
<feature type="domain" description="Glycosyltransferase subfamily 4-like N-terminal" evidence="2">
    <location>
        <begin position="15"/>
        <end position="155"/>
    </location>
</feature>
<keyword evidence="4" id="KW-1185">Reference proteome</keyword>
<dbReference type="RefSeq" id="WP_071628909.1">
    <property type="nucleotide sequence ID" value="NZ_CP022375.1"/>
</dbReference>
<reference evidence="3 4" key="1">
    <citation type="submission" date="2017-07" db="EMBL/GenBank/DDBJ databases">
        <title>Complete genome sequences and comparative analysis of the novel pathogen Francisella opportunistica.</title>
        <authorList>
            <person name="Dietrich E.A."/>
            <person name="Kingry L.C."/>
            <person name="Petersen J.M."/>
        </authorList>
    </citation>
    <scope>NUCLEOTIDE SEQUENCE [LARGE SCALE GENOMIC DNA]</scope>
    <source>
        <strain evidence="3 4">14-2155</strain>
    </source>
</reference>
<dbReference type="CDD" id="cd03795">
    <property type="entry name" value="GT4_WfcD-like"/>
    <property type="match status" value="1"/>
</dbReference>
<dbReference type="Pfam" id="PF00534">
    <property type="entry name" value="Glycos_transf_1"/>
    <property type="match status" value="1"/>
</dbReference>
<evidence type="ECO:0000313" key="4">
    <source>
        <dbReference type="Proteomes" id="UP000253862"/>
    </source>
</evidence>
<evidence type="ECO:0000259" key="2">
    <source>
        <dbReference type="Pfam" id="PF13439"/>
    </source>
</evidence>
<dbReference type="Proteomes" id="UP000253862">
    <property type="component" value="Chromosome"/>
</dbReference>
<dbReference type="AlphaFoldDB" id="A0A345JQN1"/>
<dbReference type="InterPro" id="IPR028098">
    <property type="entry name" value="Glyco_trans_4-like_N"/>
</dbReference>
<dbReference type="Gene3D" id="3.40.50.2000">
    <property type="entry name" value="Glycogen Phosphorylase B"/>
    <property type="match status" value="3"/>
</dbReference>
<accession>A0A345JQN1</accession>